<dbReference type="EMBL" id="HBGE01108521">
    <property type="protein sequence ID" value="CAD9187917.1"/>
    <property type="molecule type" value="Transcribed_RNA"/>
</dbReference>
<feature type="region of interest" description="Disordered" evidence="1">
    <location>
        <begin position="144"/>
        <end position="184"/>
    </location>
</feature>
<dbReference type="AlphaFoldDB" id="A0A7S1S9C7"/>
<evidence type="ECO:0000313" key="2">
    <source>
        <dbReference type="EMBL" id="CAD9187917.1"/>
    </source>
</evidence>
<protein>
    <submittedName>
        <fullName evidence="2">Uncharacterized protein</fullName>
    </submittedName>
</protein>
<feature type="compositionally biased region" description="Basic residues" evidence="1">
    <location>
        <begin position="71"/>
        <end position="85"/>
    </location>
</feature>
<reference evidence="2" key="1">
    <citation type="submission" date="2021-01" db="EMBL/GenBank/DDBJ databases">
        <authorList>
            <person name="Corre E."/>
            <person name="Pelletier E."/>
            <person name="Niang G."/>
            <person name="Scheremetjew M."/>
            <person name="Finn R."/>
            <person name="Kale V."/>
            <person name="Holt S."/>
            <person name="Cochrane G."/>
            <person name="Meng A."/>
            <person name="Brown T."/>
            <person name="Cohen L."/>
        </authorList>
    </citation>
    <scope>NUCLEOTIDE SEQUENCE</scope>
    <source>
        <strain evidence="2">OF101</strain>
    </source>
</reference>
<feature type="compositionally biased region" description="Polar residues" evidence="1">
    <location>
        <begin position="144"/>
        <end position="165"/>
    </location>
</feature>
<evidence type="ECO:0000256" key="1">
    <source>
        <dbReference type="SAM" id="MobiDB-lite"/>
    </source>
</evidence>
<proteinExistence type="predicted"/>
<organism evidence="2">
    <name type="scientific">Alexandrium catenella</name>
    <name type="common">Red tide dinoflagellate</name>
    <name type="synonym">Gonyaulax catenella</name>
    <dbReference type="NCBI Taxonomy" id="2925"/>
    <lineage>
        <taxon>Eukaryota</taxon>
        <taxon>Sar</taxon>
        <taxon>Alveolata</taxon>
        <taxon>Dinophyceae</taxon>
        <taxon>Gonyaulacales</taxon>
        <taxon>Pyrocystaceae</taxon>
        <taxon>Alexandrium</taxon>
    </lineage>
</organism>
<accession>A0A7S1S9C7</accession>
<feature type="compositionally biased region" description="Low complexity" evidence="1">
    <location>
        <begin position="171"/>
        <end position="184"/>
    </location>
</feature>
<sequence>MVLPRKRASPWRLAAVAAVGVAIRWLHLSSGDRSAVSGSAFVSQAVARGHCPGGARLQSRVSCAAAQPRTKTTRKRKDGRRKKKKVPESQMSPTEWVDAKNTEAMKEGAFMDTLPGQAIQIVTMGGIGLLILWEIYITVGVPRQNSSLNPFSDTPLKSTGETSVQAPRVSAAPAAPAAPMDTSG</sequence>
<name>A0A7S1S9C7_ALECA</name>
<feature type="region of interest" description="Disordered" evidence="1">
    <location>
        <begin position="60"/>
        <end position="94"/>
    </location>
</feature>
<gene>
    <name evidence="2" type="ORF">ACAT0790_LOCUS64691</name>
</gene>